<keyword evidence="1 4" id="KW-0732">Signal</keyword>
<dbReference type="GO" id="GO:0007623">
    <property type="term" value="P:circadian rhythm"/>
    <property type="evidence" value="ECO:0007669"/>
    <property type="project" value="UniProtKB-ARBA"/>
</dbReference>
<evidence type="ECO:0000256" key="3">
    <source>
        <dbReference type="ARBA" id="ARBA00060902"/>
    </source>
</evidence>
<dbReference type="PANTHER" id="PTHR11008">
    <property type="entry name" value="PROTEIN TAKEOUT-LIKE PROTEIN"/>
    <property type="match status" value="1"/>
</dbReference>
<evidence type="ECO:0000256" key="1">
    <source>
        <dbReference type="ARBA" id="ARBA00022729"/>
    </source>
</evidence>
<name>J3JVI1_DENPD</name>
<dbReference type="InterPro" id="IPR038606">
    <property type="entry name" value="To_sf"/>
</dbReference>
<dbReference type="PANTHER" id="PTHR11008:SF32">
    <property type="entry name" value="CIRCADIAN CLOCK-CONTROLLED PROTEIN DAYWAKE-RELATED"/>
    <property type="match status" value="1"/>
</dbReference>
<feature type="signal peptide" evidence="4">
    <location>
        <begin position="1"/>
        <end position="19"/>
    </location>
</feature>
<evidence type="ECO:0000256" key="4">
    <source>
        <dbReference type="SAM" id="SignalP"/>
    </source>
</evidence>
<dbReference type="OrthoDB" id="8190514at2759"/>
<accession>J3JVI1</accession>
<dbReference type="EMBL" id="BT127249">
    <property type="protein sequence ID" value="AEE62211.1"/>
    <property type="molecule type" value="mRNA"/>
</dbReference>
<dbReference type="Gene3D" id="3.15.10.30">
    <property type="entry name" value="Haemolymph juvenile hormone binding protein"/>
    <property type="match status" value="1"/>
</dbReference>
<dbReference type="Pfam" id="PF06585">
    <property type="entry name" value="JHBP"/>
    <property type="match status" value="1"/>
</dbReference>
<dbReference type="GO" id="GO:0005615">
    <property type="term" value="C:extracellular space"/>
    <property type="evidence" value="ECO:0007669"/>
    <property type="project" value="TreeGrafter"/>
</dbReference>
<keyword evidence="2" id="KW-0090">Biological rhythms</keyword>
<dbReference type="HOGENOM" id="CLU_069908_0_2_1"/>
<dbReference type="FunFam" id="3.15.10.30:FF:000001">
    <property type="entry name" value="Takeout-like protein 1"/>
    <property type="match status" value="1"/>
</dbReference>
<dbReference type="InterPro" id="IPR010562">
    <property type="entry name" value="Haemolymph_juvenile_hormone-bd"/>
</dbReference>
<comment type="similarity">
    <text evidence="3">Belongs to the TO family.</text>
</comment>
<reference evidence="5" key="1">
    <citation type="journal article" date="2012" name="Insect Biochem. Mol. Biol.">
        <title>Transcriptome and full-length cDNA resources for the mountain pine beetle, Dendroctonus ponderosae Hopkins, a major insect pest of pine forests.</title>
        <authorList>
            <person name="Keeling C.I."/>
            <person name="Henderson H."/>
            <person name="Li M."/>
            <person name="Yuen M."/>
            <person name="Clark E.L."/>
            <person name="Fraser J.D."/>
            <person name="Huber D.P."/>
            <person name="Liao N.Y."/>
            <person name="Roderick Docking T."/>
            <person name="Birol I."/>
            <person name="Chan S.K."/>
            <person name="Taylor G.A."/>
            <person name="Palmquist D."/>
            <person name="Jones S.J."/>
            <person name="Bohlmann J."/>
        </authorList>
    </citation>
    <scope>NUCLEOTIDE SEQUENCE</scope>
    <source>
        <tissue evidence="5">Whole teneral adults of undetermined sex</tissue>
    </source>
</reference>
<protein>
    <submittedName>
        <fullName evidence="5">Uncharacterized protein</fullName>
    </submittedName>
</protein>
<feature type="chain" id="PRO_5003772302" evidence="4">
    <location>
        <begin position="20"/>
        <end position="247"/>
    </location>
</feature>
<evidence type="ECO:0000256" key="2">
    <source>
        <dbReference type="ARBA" id="ARBA00023108"/>
    </source>
</evidence>
<dbReference type="AlphaFoldDB" id="J3JVI1"/>
<organism evidence="5">
    <name type="scientific">Dendroctonus ponderosae</name>
    <name type="common">Mountain pine beetle</name>
    <dbReference type="NCBI Taxonomy" id="77166"/>
    <lineage>
        <taxon>Eukaryota</taxon>
        <taxon>Metazoa</taxon>
        <taxon>Ecdysozoa</taxon>
        <taxon>Arthropoda</taxon>
        <taxon>Hexapoda</taxon>
        <taxon>Insecta</taxon>
        <taxon>Pterygota</taxon>
        <taxon>Neoptera</taxon>
        <taxon>Endopterygota</taxon>
        <taxon>Coleoptera</taxon>
        <taxon>Polyphaga</taxon>
        <taxon>Cucujiformia</taxon>
        <taxon>Curculionidae</taxon>
        <taxon>Scolytinae</taxon>
        <taxon>Dendroctonus</taxon>
    </lineage>
</organism>
<dbReference type="SMART" id="SM00700">
    <property type="entry name" value="JHBP"/>
    <property type="match status" value="1"/>
</dbReference>
<proteinExistence type="evidence at transcript level"/>
<evidence type="ECO:0000313" key="5">
    <source>
        <dbReference type="EMBL" id="AEE62211.1"/>
    </source>
</evidence>
<sequence>MGFIHWPVLFQFYFVLVSSLQLPPQITKCRKTDAICMSKSITDALLFFANGSEEFGFPKLEPFYVELLEITGDPGKSATLSQRYDNVFMHGMTDTQVKHFRLQDDEQTCKWEIDTYTPITRMNADYSLSGQILVFPINGHGKCNVTMNGIKNKQKAECEHYTRKGKTYLRFTSYSMNMSVESCQFDFPNIIPGNEQISREVEKTVNENALEIFKEVKGGFEQVFSKLYKNTANSLFSKIPEDELFLP</sequence>